<reference evidence="19" key="1">
    <citation type="submission" date="2023-07" db="EMBL/GenBank/DDBJ databases">
        <title>Description of three actinobacteria isolated from air of manufacturing shop in a pharmaceutical factory.</title>
        <authorList>
            <person name="Zhang D.-F."/>
        </authorList>
    </citation>
    <scope>NUCLEOTIDE SEQUENCE [LARGE SCALE GENOMIC DNA]</scope>
    <source>
        <strain evidence="19">CCTCC AB 207010</strain>
    </source>
</reference>
<comment type="pathway">
    <text evidence="2">Amino-acid biosynthesis; L-tryptophan biosynthesis; L-tryptophan from chorismate: step 1/5.</text>
</comment>
<dbReference type="SUPFAM" id="SSF56322">
    <property type="entry name" value="ADC synthase"/>
    <property type="match status" value="1"/>
</dbReference>
<comment type="similarity">
    <text evidence="3">Belongs to the anthranilate synthase component I family.</text>
</comment>
<accession>A0ABU1FVG7</accession>
<dbReference type="Proteomes" id="UP001260872">
    <property type="component" value="Unassembled WGS sequence"/>
</dbReference>
<evidence type="ECO:0000259" key="16">
    <source>
        <dbReference type="Pfam" id="PF00425"/>
    </source>
</evidence>
<dbReference type="InterPro" id="IPR006805">
    <property type="entry name" value="Anth_synth_I_N"/>
</dbReference>
<gene>
    <name evidence="18" type="ORF">RH857_11100</name>
</gene>
<evidence type="ECO:0000256" key="7">
    <source>
        <dbReference type="ARBA" id="ARBA00022605"/>
    </source>
</evidence>
<comment type="catalytic activity">
    <reaction evidence="14">
        <text>chorismate + L-glutamine = anthranilate + pyruvate + L-glutamate + H(+)</text>
        <dbReference type="Rhea" id="RHEA:21732"/>
        <dbReference type="ChEBI" id="CHEBI:15361"/>
        <dbReference type="ChEBI" id="CHEBI:15378"/>
        <dbReference type="ChEBI" id="CHEBI:16567"/>
        <dbReference type="ChEBI" id="CHEBI:29748"/>
        <dbReference type="ChEBI" id="CHEBI:29985"/>
        <dbReference type="ChEBI" id="CHEBI:58359"/>
        <dbReference type="EC" id="4.1.3.27"/>
    </reaction>
</comment>
<evidence type="ECO:0000256" key="11">
    <source>
        <dbReference type="ARBA" id="ARBA00023141"/>
    </source>
</evidence>
<dbReference type="EC" id="4.1.3.27" evidence="5"/>
<dbReference type="Pfam" id="PF00425">
    <property type="entry name" value="Chorismate_bind"/>
    <property type="match status" value="1"/>
</dbReference>
<organism evidence="18 19">
    <name type="scientific">Nesterenkonia flava</name>
    <dbReference type="NCBI Taxonomy" id="469799"/>
    <lineage>
        <taxon>Bacteria</taxon>
        <taxon>Bacillati</taxon>
        <taxon>Actinomycetota</taxon>
        <taxon>Actinomycetes</taxon>
        <taxon>Micrococcales</taxon>
        <taxon>Micrococcaceae</taxon>
        <taxon>Nesterenkonia</taxon>
    </lineage>
</organism>
<feature type="compositionally biased region" description="Polar residues" evidence="15">
    <location>
        <begin position="116"/>
        <end position="126"/>
    </location>
</feature>
<proteinExistence type="inferred from homology"/>
<comment type="cofactor">
    <cofactor evidence="1">
        <name>Mg(2+)</name>
        <dbReference type="ChEBI" id="CHEBI:18420"/>
    </cofactor>
</comment>
<feature type="region of interest" description="Disordered" evidence="15">
    <location>
        <begin position="546"/>
        <end position="580"/>
    </location>
</feature>
<feature type="domain" description="Chorismate-utilising enzyme C-terminal" evidence="16">
    <location>
        <begin position="266"/>
        <end position="529"/>
    </location>
</feature>
<comment type="subunit">
    <text evidence="4">Heterotetramer consisting of two non-identical subunits: a beta subunit (TrpG) and a large alpha subunit (TrpE).</text>
</comment>
<keyword evidence="10" id="KW-0460">Magnesium</keyword>
<comment type="caution">
    <text evidence="18">The sequence shown here is derived from an EMBL/GenBank/DDBJ whole genome shotgun (WGS) entry which is preliminary data.</text>
</comment>
<evidence type="ECO:0000256" key="8">
    <source>
        <dbReference type="ARBA" id="ARBA00022723"/>
    </source>
</evidence>
<evidence type="ECO:0000313" key="19">
    <source>
        <dbReference type="Proteomes" id="UP001260872"/>
    </source>
</evidence>
<evidence type="ECO:0000256" key="5">
    <source>
        <dbReference type="ARBA" id="ARBA00012266"/>
    </source>
</evidence>
<evidence type="ECO:0000256" key="12">
    <source>
        <dbReference type="ARBA" id="ARBA00023239"/>
    </source>
</evidence>
<feature type="domain" description="Anthranilate synthase component I N-terminal" evidence="17">
    <location>
        <begin position="34"/>
        <end position="201"/>
    </location>
</feature>
<evidence type="ECO:0000313" key="18">
    <source>
        <dbReference type="EMBL" id="MDR5712669.1"/>
    </source>
</evidence>
<comment type="function">
    <text evidence="13">Part of a heterotetrameric complex that catalyzes the two-step biosynthesis of anthranilate, an intermediate in the biosynthesis of L-tryptophan. In the first step, the glutamine-binding beta subunit (TrpG) of anthranilate synthase (AS) provides the glutamine amidotransferase activity which generates ammonia as a substrate that, along with chorismate, is used in the second step, catalyzed by the large alpha subunit of AS (TrpE) to produce anthranilate. In the absence of TrpG, TrpE can synthesize anthranilate directly from chorismate and high concentrations of ammonia.</text>
</comment>
<evidence type="ECO:0000259" key="17">
    <source>
        <dbReference type="Pfam" id="PF04715"/>
    </source>
</evidence>
<evidence type="ECO:0000256" key="3">
    <source>
        <dbReference type="ARBA" id="ARBA00009562"/>
    </source>
</evidence>
<evidence type="ECO:0000256" key="13">
    <source>
        <dbReference type="ARBA" id="ARBA00025634"/>
    </source>
</evidence>
<feature type="region of interest" description="Disordered" evidence="15">
    <location>
        <begin position="116"/>
        <end position="136"/>
    </location>
</feature>
<dbReference type="Pfam" id="PF04715">
    <property type="entry name" value="Anth_synt_I_N"/>
    <property type="match status" value="1"/>
</dbReference>
<evidence type="ECO:0000256" key="10">
    <source>
        <dbReference type="ARBA" id="ARBA00022842"/>
    </source>
</evidence>
<name>A0ABU1FVG7_9MICC</name>
<evidence type="ECO:0000256" key="1">
    <source>
        <dbReference type="ARBA" id="ARBA00001946"/>
    </source>
</evidence>
<evidence type="ECO:0000256" key="14">
    <source>
        <dbReference type="ARBA" id="ARBA00047683"/>
    </source>
</evidence>
<dbReference type="RefSeq" id="WP_310538040.1">
    <property type="nucleotide sequence ID" value="NZ_BAAAOC010000079.1"/>
</dbReference>
<dbReference type="InterPro" id="IPR015890">
    <property type="entry name" value="Chorismate_C"/>
</dbReference>
<sequence>MHPLGVVAPTQSEFLDLASDHRVIPVSMKILADGHTPLSIYRALAADAEGVGQPGTFLMESAAPGAAWSRHSFIGVRSEATLSEKDGRAHWLGSPPAGVPAEGTTAEVLRETLDFLSSTGQTSPATDGTGEAVRGSARQLPESVRFPHLASGLVGYVGWDVVRHWERLPHPPADDLGLPEMAMNLISDLAVHDNRDGTVTLVANAINRDGQQAGAEAAYADAVQRLYAMQQKLAAPVQPELAVAEPGWAESVEADLSTKVEHTWDQNEYLATLGKAKDAIVDGEVFQIVVSRRFEVATDVDALAVYRMLRLLNPSPYMYLMHFETPDGQPYQLVGASPEALVTVDENAAGDRIAVSHPIAGTRPRGATPAEDKALAEDLLADEKERAEHIMLVDLARNDLAKVSVPGTVEVTRFMAVEHFSHVMHLTSHVQATVAPSSSAYDVLAATFPAGTLSGAPKPRALQLLDAWEPTRRGIYGGVVGYFDLSGRMDAAIAIRSAVLKDGRAYVQSGGGIVADSDHDAERQETVNKAAAPLRAVLAADRLTSPAAGADASGVKAGESRPRGERGLPAAGTDADRLQG</sequence>
<evidence type="ECO:0000256" key="2">
    <source>
        <dbReference type="ARBA" id="ARBA00004873"/>
    </source>
</evidence>
<evidence type="ECO:0000256" key="4">
    <source>
        <dbReference type="ARBA" id="ARBA00011575"/>
    </source>
</evidence>
<keyword evidence="8" id="KW-0479">Metal-binding</keyword>
<keyword evidence="19" id="KW-1185">Reference proteome</keyword>
<dbReference type="Gene3D" id="3.60.120.10">
    <property type="entry name" value="Anthranilate synthase"/>
    <property type="match status" value="1"/>
</dbReference>
<evidence type="ECO:0000256" key="15">
    <source>
        <dbReference type="SAM" id="MobiDB-lite"/>
    </source>
</evidence>
<keyword evidence="12" id="KW-0456">Lyase</keyword>
<protein>
    <recommendedName>
        <fullName evidence="6">Anthranilate synthase component 1</fullName>
        <ecNumber evidence="5">4.1.3.27</ecNumber>
    </recommendedName>
</protein>
<dbReference type="PRINTS" id="PR00095">
    <property type="entry name" value="ANTSNTHASEI"/>
</dbReference>
<evidence type="ECO:0000256" key="6">
    <source>
        <dbReference type="ARBA" id="ARBA00020653"/>
    </source>
</evidence>
<evidence type="ECO:0000256" key="9">
    <source>
        <dbReference type="ARBA" id="ARBA00022822"/>
    </source>
</evidence>
<dbReference type="PANTHER" id="PTHR11236:SF46">
    <property type="entry name" value="ANTHRANILATE SYNTHASE COMPONENT 1"/>
    <property type="match status" value="1"/>
</dbReference>
<dbReference type="EMBL" id="JAVKGT010000032">
    <property type="protein sequence ID" value="MDR5712669.1"/>
    <property type="molecule type" value="Genomic_DNA"/>
</dbReference>
<keyword evidence="7" id="KW-0028">Amino-acid biosynthesis</keyword>
<keyword evidence="11" id="KW-0057">Aromatic amino acid biosynthesis</keyword>
<keyword evidence="9" id="KW-0822">Tryptophan biosynthesis</keyword>
<dbReference type="PANTHER" id="PTHR11236">
    <property type="entry name" value="AMINOBENZOATE/ANTHRANILATE SYNTHASE"/>
    <property type="match status" value="1"/>
</dbReference>
<dbReference type="InterPro" id="IPR019999">
    <property type="entry name" value="Anth_synth_I-like"/>
</dbReference>
<dbReference type="InterPro" id="IPR005801">
    <property type="entry name" value="ADC_synthase"/>
</dbReference>